<dbReference type="OrthoDB" id="5850316at2759"/>
<comment type="caution">
    <text evidence="2">The sequence shown here is derived from an EMBL/GenBank/DDBJ whole genome shotgun (WGS) entry which is preliminary data.</text>
</comment>
<sequence length="282" mass="32086">MDFDARIANLVCNWGDAGNMTYNAILTFDVIRPVDNGFAIDVFIGQGPERQRVNNFSVLVVPVGNHTVWFPINFTELHDNHMTMEFSVNNQMFGRLDWDWNVNANIWQLPPNIVPVFTEFQINWLARDGMDETASITENSTAAESEFTSKNEKLLKALIEKKKKEKLKKKALFQNADEKAVDSIVQKTFDAVIGATQYSPLKTSEWMSKMVQKISKALTKGDETRKLVIHCTICSRTDELSICSANMCSWDTSKDVAVYSEWTSKTVFGAVQVFFITHRFSQ</sequence>
<dbReference type="GO" id="GO:0005737">
    <property type="term" value="C:cytoplasm"/>
    <property type="evidence" value="ECO:0007669"/>
    <property type="project" value="TreeGrafter"/>
</dbReference>
<dbReference type="PANTHER" id="PTHR21255">
    <property type="entry name" value="T-COMPLEX-ASSOCIATED-TESTIS-EXPRESSED 1/ DYNEIN LIGHT CHAIN"/>
    <property type="match status" value="1"/>
</dbReference>
<dbReference type="Proteomes" id="UP000230233">
    <property type="component" value="Chromosome II"/>
</dbReference>
<gene>
    <name evidence="2" type="primary">Cni-dylt-3</name>
    <name evidence="2" type="synonym">Cnig_chr_II.g4682</name>
    <name evidence="2" type="ORF">B9Z55_004682</name>
</gene>
<evidence type="ECO:0000313" key="3">
    <source>
        <dbReference type="Proteomes" id="UP000230233"/>
    </source>
</evidence>
<dbReference type="PANTHER" id="PTHR21255:SF4">
    <property type="entry name" value="DYNEIN LIGHT CHAIN TCTEX-TYPE"/>
    <property type="match status" value="1"/>
</dbReference>
<keyword evidence="3" id="KW-1185">Reference proteome</keyword>
<dbReference type="GO" id="GO:0007018">
    <property type="term" value="P:microtubule-based movement"/>
    <property type="evidence" value="ECO:0007669"/>
    <property type="project" value="TreeGrafter"/>
</dbReference>
<dbReference type="GO" id="GO:0045505">
    <property type="term" value="F:dynein intermediate chain binding"/>
    <property type="evidence" value="ECO:0007669"/>
    <property type="project" value="TreeGrafter"/>
</dbReference>
<dbReference type="InterPro" id="IPR005334">
    <property type="entry name" value="Tctex-1-like"/>
</dbReference>
<evidence type="ECO:0000256" key="1">
    <source>
        <dbReference type="ARBA" id="ARBA00005361"/>
    </source>
</evidence>
<dbReference type="InterPro" id="IPR038586">
    <property type="entry name" value="Tctex-1-like_sf"/>
</dbReference>
<dbReference type="Gene3D" id="3.30.1140.40">
    <property type="entry name" value="Tctex-1"/>
    <property type="match status" value="1"/>
</dbReference>
<organism evidence="2 3">
    <name type="scientific">Caenorhabditis nigoni</name>
    <dbReference type="NCBI Taxonomy" id="1611254"/>
    <lineage>
        <taxon>Eukaryota</taxon>
        <taxon>Metazoa</taxon>
        <taxon>Ecdysozoa</taxon>
        <taxon>Nematoda</taxon>
        <taxon>Chromadorea</taxon>
        <taxon>Rhabditida</taxon>
        <taxon>Rhabditina</taxon>
        <taxon>Rhabditomorpha</taxon>
        <taxon>Rhabditoidea</taxon>
        <taxon>Rhabditidae</taxon>
        <taxon>Peloderinae</taxon>
        <taxon>Caenorhabditis</taxon>
    </lineage>
</organism>
<evidence type="ECO:0000313" key="2">
    <source>
        <dbReference type="EMBL" id="PIC44250.1"/>
    </source>
</evidence>
<dbReference type="CDD" id="cd21455">
    <property type="entry name" value="DLC-like_DYNLT1_DYNLT3"/>
    <property type="match status" value="1"/>
</dbReference>
<reference evidence="3" key="1">
    <citation type="submission" date="2017-10" db="EMBL/GenBank/DDBJ databases">
        <title>Rapid genome shrinkage in a self-fertile nematode reveals novel sperm competition proteins.</title>
        <authorList>
            <person name="Yin D."/>
            <person name="Schwarz E.M."/>
            <person name="Thomas C.G."/>
            <person name="Felde R.L."/>
            <person name="Korf I.F."/>
            <person name="Cutter A.D."/>
            <person name="Schartner C.M."/>
            <person name="Ralston E.J."/>
            <person name="Meyer B.J."/>
            <person name="Haag E.S."/>
        </authorList>
    </citation>
    <scope>NUCLEOTIDE SEQUENCE [LARGE SCALE GENOMIC DNA]</scope>
    <source>
        <strain evidence="3">JU1422</strain>
    </source>
</reference>
<protein>
    <submittedName>
        <fullName evidence="2">Uncharacterized protein</fullName>
    </submittedName>
</protein>
<name>A0A2G5UXL7_9PELO</name>
<dbReference type="Pfam" id="PF03645">
    <property type="entry name" value="Tctex-1"/>
    <property type="match status" value="1"/>
</dbReference>
<proteinExistence type="inferred from homology"/>
<accession>A0A2G5UXL7</accession>
<dbReference type="EMBL" id="PDUG01000002">
    <property type="protein sequence ID" value="PIC44250.1"/>
    <property type="molecule type" value="Genomic_DNA"/>
</dbReference>
<dbReference type="GO" id="GO:0005868">
    <property type="term" value="C:cytoplasmic dynein complex"/>
    <property type="evidence" value="ECO:0007669"/>
    <property type="project" value="TreeGrafter"/>
</dbReference>
<comment type="similarity">
    <text evidence="1">Belongs to the dynein light chain Tctex-type family.</text>
</comment>
<dbReference type="AlphaFoldDB" id="A0A2G5UXL7"/>
<dbReference type="STRING" id="1611254.A0A2G5UXL7"/>